<feature type="compositionally biased region" description="Low complexity" evidence="1">
    <location>
        <begin position="663"/>
        <end position="682"/>
    </location>
</feature>
<feature type="compositionally biased region" description="Basic and acidic residues" evidence="1">
    <location>
        <begin position="588"/>
        <end position="599"/>
    </location>
</feature>
<comment type="caution">
    <text evidence="2">The sequence shown here is derived from an EMBL/GenBank/DDBJ whole genome shotgun (WGS) entry which is preliminary data.</text>
</comment>
<accession>A0A8J5K2I3</accession>
<feature type="compositionally biased region" description="Polar residues" evidence="1">
    <location>
        <begin position="372"/>
        <end position="381"/>
    </location>
</feature>
<feature type="compositionally biased region" description="Polar residues" evidence="1">
    <location>
        <begin position="388"/>
        <end position="405"/>
    </location>
</feature>
<evidence type="ECO:0000256" key="1">
    <source>
        <dbReference type="SAM" id="MobiDB-lite"/>
    </source>
</evidence>
<gene>
    <name evidence="2" type="primary">pan1-L1</name>
    <name evidence="2" type="ORF">Hamer_G018452</name>
</gene>
<feature type="non-terminal residue" evidence="2">
    <location>
        <position position="1396"/>
    </location>
</feature>
<name>A0A8J5K2I3_HOMAM</name>
<feature type="region of interest" description="Disordered" evidence="1">
    <location>
        <begin position="1"/>
        <end position="21"/>
    </location>
</feature>
<feature type="region of interest" description="Disordered" evidence="1">
    <location>
        <begin position="59"/>
        <end position="80"/>
    </location>
</feature>
<feature type="compositionally biased region" description="Polar residues" evidence="1">
    <location>
        <begin position="228"/>
        <end position="251"/>
    </location>
</feature>
<dbReference type="EMBL" id="JAHLQT010021080">
    <property type="protein sequence ID" value="KAG7168016.1"/>
    <property type="molecule type" value="Genomic_DNA"/>
</dbReference>
<feature type="compositionally biased region" description="Polar residues" evidence="1">
    <location>
        <begin position="1091"/>
        <end position="1107"/>
    </location>
</feature>
<feature type="compositionally biased region" description="Basic and acidic residues" evidence="1">
    <location>
        <begin position="1179"/>
        <end position="1191"/>
    </location>
</feature>
<proteinExistence type="predicted"/>
<feature type="region of interest" description="Disordered" evidence="1">
    <location>
        <begin position="118"/>
        <end position="212"/>
    </location>
</feature>
<feature type="region of interest" description="Disordered" evidence="1">
    <location>
        <begin position="535"/>
        <end position="859"/>
    </location>
</feature>
<evidence type="ECO:0000313" key="2">
    <source>
        <dbReference type="EMBL" id="KAG7168016.1"/>
    </source>
</evidence>
<organism evidence="2 3">
    <name type="scientific">Homarus americanus</name>
    <name type="common">American lobster</name>
    <dbReference type="NCBI Taxonomy" id="6706"/>
    <lineage>
        <taxon>Eukaryota</taxon>
        <taxon>Metazoa</taxon>
        <taxon>Ecdysozoa</taxon>
        <taxon>Arthropoda</taxon>
        <taxon>Crustacea</taxon>
        <taxon>Multicrustacea</taxon>
        <taxon>Malacostraca</taxon>
        <taxon>Eumalacostraca</taxon>
        <taxon>Eucarida</taxon>
        <taxon>Decapoda</taxon>
        <taxon>Pleocyemata</taxon>
        <taxon>Astacidea</taxon>
        <taxon>Nephropoidea</taxon>
        <taxon>Nephropidae</taxon>
        <taxon>Homarus</taxon>
    </lineage>
</organism>
<feature type="compositionally biased region" description="Polar residues" evidence="1">
    <location>
        <begin position="176"/>
        <end position="189"/>
    </location>
</feature>
<feature type="region of interest" description="Disordered" evidence="1">
    <location>
        <begin position="1210"/>
        <end position="1267"/>
    </location>
</feature>
<feature type="compositionally biased region" description="Basic and acidic residues" evidence="1">
    <location>
        <begin position="1145"/>
        <end position="1162"/>
    </location>
</feature>
<feature type="region of interest" description="Disordered" evidence="1">
    <location>
        <begin position="228"/>
        <end position="270"/>
    </location>
</feature>
<feature type="compositionally biased region" description="Polar residues" evidence="1">
    <location>
        <begin position="423"/>
        <end position="441"/>
    </location>
</feature>
<feature type="compositionally biased region" description="Basic residues" evidence="1">
    <location>
        <begin position="626"/>
        <end position="641"/>
    </location>
</feature>
<feature type="compositionally biased region" description="Basic and acidic residues" evidence="1">
    <location>
        <begin position="1060"/>
        <end position="1070"/>
    </location>
</feature>
<sequence length="1396" mass="151612">MEGQPSFLLPQLDGPADHHHKYTPSVRTKNIVVGETFVPFGSAQTSKHNAVILEKAQHRVAKPPPRTVSRRSASHGMARTKCGAGETVIEYSYSDSDYSDAEDFVIPQFDGANDIISRKGRRQQASRGKPNATPQRQSDHNGRSAPVNTRDVIRENILKKKRGREGSRAPQHQGLYATSPSVPYSTASQGPVPSSLNSVPGNSSSSLPSDLNIDGMLQLPDFMDISSRMTDQSCGSASQSNTYSQTMNKSSRGSRKAVDQPPVSGTMNITPLPNIGMNRMVPGIGNALVVPALITNSRVNVSGLDSSQMVLPHNYLQQQHGNLGARESPVPAGNGQQPSGLVMVPRASSPHDAGSSQLGLHRTPNPRGQGGRNSASSQSHLRQPGVNPRNSNQRQNYHQIPSQSHKGSRRHYPADPPIGSPQHPVTSSRSGKYVNAGSQQAAERGTQETVPGVSGPAKTMLRQNSEQSAYSPISDESDADVPNTCSGRKLAGNGDATAGDSTGSEPAHKEDILKQAFDMILFDGIDIEVEPMDAADGSLQSEPNNASEDSAPMQRSPRLCPDDGDFGRENVVQVRDSYEAESVAYEETSTRDDAGERGATDGSYWDQDPAANTALKETSDGSSTKLNRKDKREKIHNKHKNLRSEAQHEALTSETKVGPKQVSGSSSGTQSSRNNSGRSTSTYQSRASSFVRGGEVRSAPQRTAHRHDGGVPDAPPPRRSARADATETDPFDVDYDLTPHTPGSFLPAHDRSPSPAPAPRPPRPGMSATTKAVHPSVQRRKLSDVDNSDWYHDLDCPPTPGNPLKESWRVQEEASTSSGGKKEAKSSNSKHSASKPSPSSSDTSQATDGSSGSSKKKSRKKIAILFGSFSPPASPVEPVVDKMKSLAVEPTGDSFDSDYENNTPDRPQTPGREVGGDHSFNTPPKDGSQIHNKKQRVHDCFFDFDLNSPPERPVTPGGSHQVQDILSGEQRSRPMYQQFESVFDTDFMPHTPLERPRTPGGGSSTSTPQTSDKESPHSSGMGRLPRPEDTTGSSLLLPRPAYSSRTPETGSGGECASPAGDHRTWRETSRNRTLTSQHKTERDKGGVSGRDSFNSKRGLSSTELNQRQNEKYKKEVNRPKEGLRNVHSSPSPGEAPALHSQARLKLGDHRSDAKDPADREALVRSQFGTKNQGRRPKCDRRVEQTAHRDVPHSQATHRVVPHSQAAHRDVPHNQAAHRDVPHSQATHRVVPHSQATHRDGPHSQATHRVVPHSQQPTEMFPTTKQPTEMFPTARQPTEMFPTVRQPTEMFPTARQPTEMFPTARQHTGMVPTARQHTGMVPTARQHTGMVPTARQHTGMVPTARQHTGMVPTARQHTGMFPTARQHTGMVLKETVHCGSQRMLMSRGGLMYRRAMA</sequence>
<feature type="region of interest" description="Disordered" evidence="1">
    <location>
        <begin position="884"/>
        <end position="1197"/>
    </location>
</feature>
<feature type="compositionally biased region" description="Pro residues" evidence="1">
    <location>
        <begin position="754"/>
        <end position="764"/>
    </location>
</feature>
<dbReference type="Proteomes" id="UP000747542">
    <property type="component" value="Unassembled WGS sequence"/>
</dbReference>
<feature type="compositionally biased region" description="Polar residues" evidence="1">
    <location>
        <begin position="538"/>
        <end position="548"/>
    </location>
</feature>
<feature type="compositionally biased region" description="Low complexity" evidence="1">
    <location>
        <begin position="190"/>
        <end position="209"/>
    </location>
</feature>
<feature type="compositionally biased region" description="Acidic residues" evidence="1">
    <location>
        <begin position="726"/>
        <end position="735"/>
    </location>
</feature>
<feature type="compositionally biased region" description="Basic and acidic residues" evidence="1">
    <location>
        <begin position="1210"/>
        <end position="1221"/>
    </location>
</feature>
<evidence type="ECO:0000313" key="3">
    <source>
        <dbReference type="Proteomes" id="UP000747542"/>
    </source>
</evidence>
<keyword evidence="3" id="KW-1185">Reference proteome</keyword>
<feature type="compositionally biased region" description="Polar residues" evidence="1">
    <location>
        <begin position="1252"/>
        <end position="1266"/>
    </location>
</feature>
<feature type="compositionally biased region" description="Polar residues" evidence="1">
    <location>
        <begin position="461"/>
        <end position="471"/>
    </location>
</feature>
<reference evidence="2" key="1">
    <citation type="journal article" date="2021" name="Sci. Adv.">
        <title>The American lobster genome reveals insights on longevity, neural, and immune adaptations.</title>
        <authorList>
            <person name="Polinski J.M."/>
            <person name="Zimin A.V."/>
            <person name="Clark K.F."/>
            <person name="Kohn A.B."/>
            <person name="Sadowski N."/>
            <person name="Timp W."/>
            <person name="Ptitsyn A."/>
            <person name="Khanna P."/>
            <person name="Romanova D.Y."/>
            <person name="Williams P."/>
            <person name="Greenwood S.J."/>
            <person name="Moroz L.L."/>
            <person name="Walt D.R."/>
            <person name="Bodnar A.G."/>
        </authorList>
    </citation>
    <scope>NUCLEOTIDE SEQUENCE</scope>
    <source>
        <strain evidence="2">GMGI-L3</strain>
    </source>
</reference>
<protein>
    <submittedName>
        <fullName evidence="2">Actin cytoskeleton-regulatory complex protein pan1-like 1</fullName>
    </submittedName>
</protein>
<feature type="compositionally biased region" description="Low complexity" evidence="1">
    <location>
        <begin position="826"/>
        <end position="841"/>
    </location>
</feature>
<feature type="compositionally biased region" description="Basic and acidic residues" evidence="1">
    <location>
        <begin position="1108"/>
        <end position="1124"/>
    </location>
</feature>
<feature type="region of interest" description="Disordered" evidence="1">
    <location>
        <begin position="323"/>
        <end position="506"/>
    </location>
</feature>
<feature type="compositionally biased region" description="Basic and acidic residues" evidence="1">
    <location>
        <begin position="781"/>
        <end position="795"/>
    </location>
</feature>